<keyword evidence="1" id="KW-1133">Transmembrane helix</keyword>
<feature type="transmembrane region" description="Helical" evidence="1">
    <location>
        <begin position="212"/>
        <end position="234"/>
    </location>
</feature>
<dbReference type="OrthoDB" id="2020012at2759"/>
<reference evidence="3" key="2">
    <citation type="submission" date="2021-04" db="EMBL/GenBank/DDBJ databases">
        <authorList>
            <person name="Podell S."/>
        </authorList>
    </citation>
    <scope>NUCLEOTIDE SEQUENCE</scope>
    <source>
        <strain evidence="3">Hildebrandi</strain>
    </source>
</reference>
<comment type="caution">
    <text evidence="3">The sequence shown here is derived from an EMBL/GenBank/DDBJ whole genome shotgun (WGS) entry which is preliminary data.</text>
</comment>
<accession>A0A9K3LZ29</accession>
<evidence type="ECO:0000313" key="3">
    <source>
        <dbReference type="EMBL" id="KAG7370683.1"/>
    </source>
</evidence>
<dbReference type="Proteomes" id="UP000693970">
    <property type="component" value="Unassembled WGS sequence"/>
</dbReference>
<evidence type="ECO:0000256" key="2">
    <source>
        <dbReference type="SAM" id="SignalP"/>
    </source>
</evidence>
<keyword evidence="2" id="KW-0732">Signal</keyword>
<feature type="transmembrane region" description="Helical" evidence="1">
    <location>
        <begin position="148"/>
        <end position="167"/>
    </location>
</feature>
<dbReference type="PANTHER" id="PTHR36738:SF1">
    <property type="entry name" value="EXPRESSED PROTEIN"/>
    <property type="match status" value="1"/>
</dbReference>
<keyword evidence="4" id="KW-1185">Reference proteome</keyword>
<organism evidence="3 4">
    <name type="scientific">Nitzschia inconspicua</name>
    <dbReference type="NCBI Taxonomy" id="303405"/>
    <lineage>
        <taxon>Eukaryota</taxon>
        <taxon>Sar</taxon>
        <taxon>Stramenopiles</taxon>
        <taxon>Ochrophyta</taxon>
        <taxon>Bacillariophyta</taxon>
        <taxon>Bacillariophyceae</taxon>
        <taxon>Bacillariophycidae</taxon>
        <taxon>Bacillariales</taxon>
        <taxon>Bacillariaceae</taxon>
        <taxon>Nitzschia</taxon>
    </lineage>
</organism>
<dbReference type="EMBL" id="JAGRRH010000004">
    <property type="protein sequence ID" value="KAG7370683.1"/>
    <property type="molecule type" value="Genomic_DNA"/>
</dbReference>
<sequence length="236" mass="25078">MMLSLRSISPLCLLVLGLWAKSVEAFLPSSPVSFTTSQSMITMDHHHHHIPLFHDLGGSTILVSVLDGLKGPIQSYVNIWTPLFQQAQDTGLVPDFLLHWGHGAAMATVLLTMGVIGAYFGWQIRLGNGNDVNALTLGETIREAHPKIIGGALFFFLLGGQGGLVLYDFQGGDILSSTHAVTAITAIGLMGVQAILPKFFASGGQTARDVHAYLGTATMAVLFAHLATGINLGLSF</sequence>
<name>A0A9K3LZ29_9STRA</name>
<feature type="chain" id="PRO_5039952475" evidence="2">
    <location>
        <begin position="26"/>
        <end position="236"/>
    </location>
</feature>
<feature type="transmembrane region" description="Helical" evidence="1">
    <location>
        <begin position="179"/>
        <end position="200"/>
    </location>
</feature>
<keyword evidence="1" id="KW-0472">Membrane</keyword>
<dbReference type="Pfam" id="PF13301">
    <property type="entry name" value="DUF4079"/>
    <property type="match status" value="1"/>
</dbReference>
<keyword evidence="1" id="KW-0812">Transmembrane</keyword>
<evidence type="ECO:0000256" key="1">
    <source>
        <dbReference type="SAM" id="Phobius"/>
    </source>
</evidence>
<dbReference type="PANTHER" id="PTHR36738">
    <property type="entry name" value="EXPRESSED PROTEIN"/>
    <property type="match status" value="1"/>
</dbReference>
<proteinExistence type="predicted"/>
<dbReference type="InterPro" id="IPR025067">
    <property type="entry name" value="DUF4079"/>
</dbReference>
<feature type="signal peptide" evidence="2">
    <location>
        <begin position="1"/>
        <end position="25"/>
    </location>
</feature>
<reference evidence="3" key="1">
    <citation type="journal article" date="2021" name="Sci. Rep.">
        <title>Diploid genomic architecture of Nitzschia inconspicua, an elite biomass production diatom.</title>
        <authorList>
            <person name="Oliver A."/>
            <person name="Podell S."/>
            <person name="Pinowska A."/>
            <person name="Traller J.C."/>
            <person name="Smith S.R."/>
            <person name="McClure R."/>
            <person name="Beliaev A."/>
            <person name="Bohutskyi P."/>
            <person name="Hill E.A."/>
            <person name="Rabines A."/>
            <person name="Zheng H."/>
            <person name="Allen L.Z."/>
            <person name="Kuo A."/>
            <person name="Grigoriev I.V."/>
            <person name="Allen A.E."/>
            <person name="Hazlebeck D."/>
            <person name="Allen E.E."/>
        </authorList>
    </citation>
    <scope>NUCLEOTIDE SEQUENCE</scope>
    <source>
        <strain evidence="3">Hildebrandi</strain>
    </source>
</reference>
<gene>
    <name evidence="3" type="ORF">IV203_019253</name>
</gene>
<evidence type="ECO:0000313" key="4">
    <source>
        <dbReference type="Proteomes" id="UP000693970"/>
    </source>
</evidence>
<feature type="transmembrane region" description="Helical" evidence="1">
    <location>
        <begin position="100"/>
        <end position="122"/>
    </location>
</feature>
<dbReference type="AlphaFoldDB" id="A0A9K3LZ29"/>
<protein>
    <submittedName>
        <fullName evidence="3">DUF4079 domain containing protein</fullName>
    </submittedName>
</protein>